<dbReference type="PROSITE" id="PS00036">
    <property type="entry name" value="BZIP_BASIC"/>
    <property type="match status" value="1"/>
</dbReference>
<protein>
    <submittedName>
        <fullName evidence="10">Putative bZIP transcription factor TRAB1-like isoform X1</fullName>
    </submittedName>
</protein>
<dbReference type="InterPro" id="IPR046347">
    <property type="entry name" value="bZIP_sf"/>
</dbReference>
<dbReference type="GO" id="GO:0045893">
    <property type="term" value="P:positive regulation of DNA-templated transcription"/>
    <property type="evidence" value="ECO:0007669"/>
    <property type="project" value="InterPro"/>
</dbReference>
<accession>A0A5C1YU38</accession>
<comment type="subcellular location">
    <subcellularLocation>
        <location evidence="1">Nucleus</location>
    </subcellularLocation>
</comment>
<dbReference type="InterPro" id="IPR004827">
    <property type="entry name" value="bZIP"/>
</dbReference>
<evidence type="ECO:0000256" key="1">
    <source>
        <dbReference type="ARBA" id="ARBA00004123"/>
    </source>
</evidence>
<feature type="region of interest" description="Disordered" evidence="8">
    <location>
        <begin position="72"/>
        <end position="99"/>
    </location>
</feature>
<evidence type="ECO:0000256" key="5">
    <source>
        <dbReference type="ARBA" id="ARBA00023163"/>
    </source>
</evidence>
<keyword evidence="7" id="KW-0175">Coiled coil</keyword>
<dbReference type="GO" id="GO:0003677">
    <property type="term" value="F:DNA binding"/>
    <property type="evidence" value="ECO:0007669"/>
    <property type="project" value="UniProtKB-KW"/>
</dbReference>
<evidence type="ECO:0000256" key="2">
    <source>
        <dbReference type="ARBA" id="ARBA00022682"/>
    </source>
</evidence>
<feature type="compositionally biased region" description="Polar residues" evidence="8">
    <location>
        <begin position="83"/>
        <end position="99"/>
    </location>
</feature>
<keyword evidence="2" id="KW-0938">Abscisic acid signaling pathway</keyword>
<dbReference type="PROSITE" id="PS50217">
    <property type="entry name" value="BZIP"/>
    <property type="match status" value="1"/>
</dbReference>
<dbReference type="EMBL" id="MK440169">
    <property type="protein sequence ID" value="QEO19181.1"/>
    <property type="molecule type" value="mRNA"/>
</dbReference>
<keyword evidence="3" id="KW-0805">Transcription regulation</keyword>
<evidence type="ECO:0000259" key="9">
    <source>
        <dbReference type="PROSITE" id="PS50217"/>
    </source>
</evidence>
<dbReference type="PANTHER" id="PTHR22952">
    <property type="entry name" value="CAMP-RESPONSE ELEMENT BINDING PROTEIN-RELATED"/>
    <property type="match status" value="1"/>
</dbReference>
<evidence type="ECO:0000256" key="8">
    <source>
        <dbReference type="SAM" id="MobiDB-lite"/>
    </source>
</evidence>
<dbReference type="SMART" id="SM00338">
    <property type="entry name" value="BRLZ"/>
    <property type="match status" value="1"/>
</dbReference>
<dbReference type="GO" id="GO:0005634">
    <property type="term" value="C:nucleus"/>
    <property type="evidence" value="ECO:0007669"/>
    <property type="project" value="UniProtKB-SubCell"/>
</dbReference>
<dbReference type="InterPro" id="IPR043452">
    <property type="entry name" value="BZIP46-like"/>
</dbReference>
<dbReference type="CDD" id="cd14707">
    <property type="entry name" value="bZIP_plant_BZIP46"/>
    <property type="match status" value="1"/>
</dbReference>
<name>A0A5C1YU38_CYMEN</name>
<dbReference type="Pfam" id="PF00170">
    <property type="entry name" value="bZIP_1"/>
    <property type="match status" value="1"/>
</dbReference>
<dbReference type="GO" id="GO:0003700">
    <property type="term" value="F:DNA-binding transcription factor activity"/>
    <property type="evidence" value="ECO:0007669"/>
    <property type="project" value="InterPro"/>
</dbReference>
<evidence type="ECO:0000256" key="7">
    <source>
        <dbReference type="SAM" id="Coils"/>
    </source>
</evidence>
<organism evidence="10">
    <name type="scientific">Cymbidium ensifolium</name>
    <name type="common">Orchid</name>
    <name type="synonym">Epidendrum ensifolium</name>
    <dbReference type="NCBI Taxonomy" id="78740"/>
    <lineage>
        <taxon>Eukaryota</taxon>
        <taxon>Viridiplantae</taxon>
        <taxon>Streptophyta</taxon>
        <taxon>Embryophyta</taxon>
        <taxon>Tracheophyta</taxon>
        <taxon>Spermatophyta</taxon>
        <taxon>Magnoliopsida</taxon>
        <taxon>Liliopsida</taxon>
        <taxon>Asparagales</taxon>
        <taxon>Orchidaceae</taxon>
        <taxon>Epidendroideae</taxon>
        <taxon>Cymbidieae</taxon>
        <taxon>Cymbidiinae</taxon>
        <taxon>Cymbidium</taxon>
    </lineage>
</organism>
<evidence type="ECO:0000256" key="4">
    <source>
        <dbReference type="ARBA" id="ARBA00023125"/>
    </source>
</evidence>
<keyword evidence="6" id="KW-0539">Nucleus</keyword>
<feature type="coiled-coil region" evidence="7">
    <location>
        <begin position="352"/>
        <end position="392"/>
    </location>
</feature>
<dbReference type="GO" id="GO:0009738">
    <property type="term" value="P:abscisic acid-activated signaling pathway"/>
    <property type="evidence" value="ECO:0007669"/>
    <property type="project" value="UniProtKB-KW"/>
</dbReference>
<dbReference type="AlphaFoldDB" id="A0A5C1YU38"/>
<proteinExistence type="evidence at transcript level"/>
<evidence type="ECO:0000313" key="10">
    <source>
        <dbReference type="EMBL" id="QEO19181.1"/>
    </source>
</evidence>
<dbReference type="SUPFAM" id="SSF57959">
    <property type="entry name" value="Leucine zipper domain"/>
    <property type="match status" value="1"/>
</dbReference>
<feature type="domain" description="BZIP" evidence="9">
    <location>
        <begin position="327"/>
        <end position="389"/>
    </location>
</feature>
<dbReference type="FunFam" id="1.20.5.170:FF:000036">
    <property type="entry name" value="ABSCISIC ACID-INSENSITIVE 5-like protein 2"/>
    <property type="match status" value="1"/>
</dbReference>
<keyword evidence="4" id="KW-0238">DNA-binding</keyword>
<reference evidence="10" key="1">
    <citation type="submission" date="2019-01" db="EMBL/GenBank/DDBJ databases">
        <authorList>
            <person name="Yang F."/>
            <person name="Zhu G."/>
            <person name="Wei Y."/>
            <person name="Guo J."/>
            <person name="Jin J."/>
        </authorList>
    </citation>
    <scope>NUCLEOTIDE SEQUENCE</scope>
</reference>
<evidence type="ECO:0000256" key="3">
    <source>
        <dbReference type="ARBA" id="ARBA00023015"/>
    </source>
</evidence>
<keyword evidence="5" id="KW-0804">Transcription</keyword>
<dbReference type="PANTHER" id="PTHR22952:SF463">
    <property type="entry name" value="ABSCISIC ACID-INSENSITIVE 5-LIKE PROTEIN 7"/>
    <property type="match status" value="1"/>
</dbReference>
<dbReference type="Gene3D" id="1.20.5.170">
    <property type="match status" value="1"/>
</dbReference>
<evidence type="ECO:0000256" key="6">
    <source>
        <dbReference type="ARBA" id="ARBA00023242"/>
    </source>
</evidence>
<sequence length="408" mass="43497">MNFRGFVIDGMEVRQQPDAAAPSLTRQSSIYSLTFDEIQSTMGGIGKDFGSMNMEEFLKNIWTAEGSQAMASAVGAPDGGASGAQSGLQRQGSLTLPRTLSQKTVDEVWRDLNPENTGGMGGYEFQQQQRQPTIGEMTLEEFLVRAGVVREEINQSVSRPAINSTGIPADSSVNIINNVFYGDALASSRNNNTGLAVGLSQAGRSNVGIMTSSIPGNSSANLVMSATGTRSYASQLPLGSNVSPHGMRGGGLVGIGDSVISNGMIPGVVGLGVGRANAVASVSPANQIPSDGLTKGAGDLSSLSPVPYYFSGGLSGKKCSGSVEKVVERRQRRMIKNRESAARSRARKQAYTMELEAEVAQFKEQNQALQKKQAMIMEMQKIQQALEMLNQQNEAKKLCLRRTQTVSW</sequence>